<feature type="transmembrane region" description="Helical" evidence="3">
    <location>
        <begin position="6"/>
        <end position="24"/>
    </location>
</feature>
<dbReference type="GO" id="GO:0005886">
    <property type="term" value="C:plasma membrane"/>
    <property type="evidence" value="ECO:0007669"/>
    <property type="project" value="UniProtKB-SubCell"/>
</dbReference>
<feature type="transmembrane region" description="Helical" evidence="3">
    <location>
        <begin position="88"/>
        <end position="107"/>
    </location>
</feature>
<dbReference type="RefSeq" id="WP_080021522.1">
    <property type="nucleotide sequence ID" value="NZ_LTAY01000006.1"/>
</dbReference>
<keyword evidence="1 4" id="KW-0378">Hydrolase</keyword>
<feature type="transmembrane region" description="Helical" evidence="3">
    <location>
        <begin position="119"/>
        <end position="139"/>
    </location>
</feature>
<dbReference type="GO" id="GO:0030435">
    <property type="term" value="P:sporulation resulting in formation of a cellular spore"/>
    <property type="evidence" value="ECO:0007669"/>
    <property type="project" value="UniProtKB-KW"/>
</dbReference>
<organism evidence="4 5">
    <name type="scientific">Clostridium thermobutyricum DSM 4928</name>
    <dbReference type="NCBI Taxonomy" id="1121339"/>
    <lineage>
        <taxon>Bacteria</taxon>
        <taxon>Bacillati</taxon>
        <taxon>Bacillota</taxon>
        <taxon>Clostridia</taxon>
        <taxon>Eubacteriales</taxon>
        <taxon>Clostridiaceae</taxon>
        <taxon>Clostridium</taxon>
    </lineage>
</organism>
<dbReference type="InterPro" id="IPR005081">
    <property type="entry name" value="SpoIIGA"/>
</dbReference>
<dbReference type="Proteomes" id="UP000191448">
    <property type="component" value="Unassembled WGS sequence"/>
</dbReference>
<feature type="transmembrane region" description="Helical" evidence="3">
    <location>
        <begin position="59"/>
        <end position="76"/>
    </location>
</feature>
<keyword evidence="3" id="KW-1133">Transmembrane helix</keyword>
<dbReference type="PIRSF" id="PIRSF018571">
    <property type="entry name" value="SpoIIGA"/>
    <property type="match status" value="1"/>
</dbReference>
<keyword evidence="1" id="KW-0749">Sporulation</keyword>
<dbReference type="GO" id="GO:0006508">
    <property type="term" value="P:proteolysis"/>
    <property type="evidence" value="ECO:0007669"/>
    <property type="project" value="UniProtKB-KW"/>
</dbReference>
<feature type="active site" evidence="2">
    <location>
        <position position="175"/>
    </location>
</feature>
<dbReference type="GO" id="GO:0030436">
    <property type="term" value="P:asexual sporulation"/>
    <property type="evidence" value="ECO:0007669"/>
    <property type="project" value="InterPro"/>
</dbReference>
<keyword evidence="1 3" id="KW-0472">Membrane</keyword>
<evidence type="ECO:0000313" key="4">
    <source>
        <dbReference type="EMBL" id="OPX51308.1"/>
    </source>
</evidence>
<keyword evidence="1" id="KW-0064">Aspartyl protease</keyword>
<comment type="caution">
    <text evidence="4">The sequence shown here is derived from an EMBL/GenBank/DDBJ whole genome shotgun (WGS) entry which is preliminary data.</text>
</comment>
<keyword evidence="1" id="KW-0645">Protease</keyword>
<dbReference type="Pfam" id="PF03419">
    <property type="entry name" value="Peptidase_U4"/>
    <property type="match status" value="1"/>
</dbReference>
<name>A0A1V4SZF1_9CLOT</name>
<protein>
    <recommendedName>
        <fullName evidence="1">Sporulation sigma-E factor-processing peptidase</fullName>
        <ecNumber evidence="1">3.4.23.-</ecNumber>
    </recommendedName>
    <alternativeName>
        <fullName evidence="1">Membrane-associated aspartic protease</fullName>
    </alternativeName>
    <alternativeName>
        <fullName evidence="1">Stage II sporulation protein GA</fullName>
    </alternativeName>
</protein>
<dbReference type="GO" id="GO:0004190">
    <property type="term" value="F:aspartic-type endopeptidase activity"/>
    <property type="evidence" value="ECO:0007669"/>
    <property type="project" value="UniProtKB-KW"/>
</dbReference>
<comment type="subcellular location">
    <subcellularLocation>
        <location evidence="1">Cell membrane</location>
    </subcellularLocation>
</comment>
<comment type="similarity">
    <text evidence="1">Belongs to the peptidase U4 family.</text>
</comment>
<keyword evidence="3" id="KW-0812">Transmembrane</keyword>
<evidence type="ECO:0000313" key="5">
    <source>
        <dbReference type="Proteomes" id="UP000191448"/>
    </source>
</evidence>
<dbReference type="EC" id="3.4.23.-" evidence="1"/>
<keyword evidence="1" id="KW-1003">Cell membrane</keyword>
<dbReference type="OrthoDB" id="2690199at2"/>
<sequence length="267" mass="31165">MEIYLDVLILENFIVNLFLIMVSFKILKYKYSFKKAILAAIIGGLYSLCMVIKEISFFKAFYIQILIAFLMIYIPLEKREKIKLVKSFFTFMSSSFFLSGICFKFIISSQKYTIIDGVVIKNFSIKYLLLGVFIVFIILERITTCIRDRNIVSNFIYDVKLNIKNKEINIKGFLDSGNELREPVTNLPCILIERRELENIKFKKDEMYRIPYKAIGYSGGLYGFKVENIRILKDGKLWREIEGIICPCDDRLSKENEFVGLISRGVI</sequence>
<evidence type="ECO:0000256" key="2">
    <source>
        <dbReference type="PIRSR" id="PIRSR018571-1"/>
    </source>
</evidence>
<feature type="transmembrane region" description="Helical" evidence="3">
    <location>
        <begin position="36"/>
        <end position="53"/>
    </location>
</feature>
<evidence type="ECO:0000256" key="3">
    <source>
        <dbReference type="SAM" id="Phobius"/>
    </source>
</evidence>
<gene>
    <name evidence="4" type="primary">spoIIGA</name>
    <name evidence="4" type="ORF">CLTHE_00960</name>
</gene>
<dbReference type="AlphaFoldDB" id="A0A1V4SZF1"/>
<accession>A0A1V4SZF1</accession>
<evidence type="ECO:0000256" key="1">
    <source>
        <dbReference type="PIRNR" id="PIRNR018571"/>
    </source>
</evidence>
<comment type="function">
    <text evidence="1">Probable aspartic protease that is responsible for the proteolytic cleavage of the RNA polymerase sigma E factor (SigE/spoIIGB) to yield the active peptide in the mother cell during sporulation. Responds to a signal from the forespore that is triggered by the extracellular signal protein SpoIIR.</text>
</comment>
<dbReference type="EMBL" id="LTAY01000006">
    <property type="protein sequence ID" value="OPX51308.1"/>
    <property type="molecule type" value="Genomic_DNA"/>
</dbReference>
<reference evidence="4 5" key="1">
    <citation type="submission" date="2016-02" db="EMBL/GenBank/DDBJ databases">
        <title>Genome sequence of Clostridium thermobutyricum DSM 4928.</title>
        <authorList>
            <person name="Poehlein A."/>
            <person name="Daniel R."/>
        </authorList>
    </citation>
    <scope>NUCLEOTIDE SEQUENCE [LARGE SCALE GENOMIC DNA]</scope>
    <source>
        <strain evidence="4 5">DSM 4928</strain>
    </source>
</reference>
<proteinExistence type="inferred from homology"/>